<organism evidence="11 12">
    <name type="scientific">Sphingomonas morindae</name>
    <dbReference type="NCBI Taxonomy" id="1541170"/>
    <lineage>
        <taxon>Bacteria</taxon>
        <taxon>Pseudomonadati</taxon>
        <taxon>Pseudomonadota</taxon>
        <taxon>Alphaproteobacteria</taxon>
        <taxon>Sphingomonadales</taxon>
        <taxon>Sphingomonadaceae</taxon>
        <taxon>Sphingomonas</taxon>
    </lineage>
</organism>
<dbReference type="Pfam" id="PF11799">
    <property type="entry name" value="IMS_C"/>
    <property type="match status" value="1"/>
</dbReference>
<sequence length="632" mass="67671">MRRVASLVLPSLAIDRLRRSMTRPGGRPDQAEQARGAGPALAALAETGEAESDAACSCPRGGGWRPGARWAQAEAAAAGGAMREAGETAGSVRRALRDAEIAGLPAHQRPSPRELGRRSEAADNPFKGRFAPRPDAASALSAPAPAPAPAAPLVTARAERQRMVIAAACAAARALGLMPGMAITHGRALVPDLVVEPEDPAGDARLLARLATLAARRWTPIVQIDPPDGLLLDLTGVAHLHGGEERMARRILGLCARRGLEARIAIAGTVGAAHALARFRAAPLWLCPPQGEAAALAPLPIEALRIAPAERDAARRLGLERIGDLVAMPRAPLGRRFAAPLARLDQALGRSAEPIAALRPIEPVIAERRFAEPIAAAETIARVLAELVATLAERLCARGLGARLVRLVCQRVDRAEQTVHIGCARATREAAHLLRLLAMRIETIEPGYGIETMRLVVLRADPLAPVTAADLARAALAGGTGLAPDLAPLVDRIAVRLGPARLYTPSALESDVPERSVGRVAPLAEAVPWPTRWPRPARILRRPERLDHVLAGLPDEPPRRFVWRGVTHRVICADGPERITGEWWRRTAEAYAVRDYFRVENERGERFWLFRRGDGAHPGTGDLSWHIHGIFA</sequence>
<dbReference type="Pfam" id="PF00817">
    <property type="entry name" value="IMS"/>
    <property type="match status" value="1"/>
</dbReference>
<feature type="compositionally biased region" description="Low complexity" evidence="7">
    <location>
        <begin position="131"/>
        <end position="143"/>
    </location>
</feature>
<dbReference type="EMBL" id="CP084931">
    <property type="protein sequence ID" value="USI75015.1"/>
    <property type="molecule type" value="Genomic_DNA"/>
</dbReference>
<dbReference type="InterPro" id="IPR043128">
    <property type="entry name" value="Rev_trsase/Diguanyl_cyclase"/>
</dbReference>
<dbReference type="InterPro" id="IPR045443">
    <property type="entry name" value="DUF6504"/>
</dbReference>
<dbReference type="Proteomes" id="UP001056937">
    <property type="component" value="Chromosome 2"/>
</dbReference>
<dbReference type="SUPFAM" id="SSF56672">
    <property type="entry name" value="DNA/RNA polymerases"/>
    <property type="match status" value="1"/>
</dbReference>
<feature type="domain" description="DUF6504" evidence="10">
    <location>
        <begin position="555"/>
        <end position="612"/>
    </location>
</feature>
<dbReference type="PANTHER" id="PTHR35369:SF2">
    <property type="entry name" value="BLR3025 PROTEIN"/>
    <property type="match status" value="1"/>
</dbReference>
<dbReference type="InterPro" id="IPR043502">
    <property type="entry name" value="DNA/RNA_pol_sf"/>
</dbReference>
<name>A0ABY4XDK4_9SPHN</name>
<evidence type="ECO:0000256" key="5">
    <source>
        <dbReference type="ARBA" id="ARBA00025589"/>
    </source>
</evidence>
<dbReference type="Gene3D" id="3.30.70.270">
    <property type="match status" value="1"/>
</dbReference>
<protein>
    <recommendedName>
        <fullName evidence="3">DNA-directed DNA polymerase</fullName>
        <ecNumber evidence="3">2.7.7.7</ecNumber>
    </recommendedName>
</protein>
<comment type="similarity">
    <text evidence="1">Belongs to the DNA polymerase type-Y family.</text>
</comment>
<evidence type="ECO:0000313" key="12">
    <source>
        <dbReference type="Proteomes" id="UP001056937"/>
    </source>
</evidence>
<feature type="region of interest" description="Disordered" evidence="7">
    <location>
        <begin position="19"/>
        <end position="39"/>
    </location>
</feature>
<keyword evidence="12" id="KW-1185">Reference proteome</keyword>
<dbReference type="InterPro" id="IPR050356">
    <property type="entry name" value="SulA_CellDiv_inhibitor"/>
</dbReference>
<feature type="region of interest" description="Disordered" evidence="7">
    <location>
        <begin position="101"/>
        <end position="149"/>
    </location>
</feature>
<keyword evidence="4" id="KW-0227">DNA damage</keyword>
<comment type="catalytic activity">
    <reaction evidence="6">
        <text>DNA(n) + a 2'-deoxyribonucleoside 5'-triphosphate = DNA(n+1) + diphosphate</text>
        <dbReference type="Rhea" id="RHEA:22508"/>
        <dbReference type="Rhea" id="RHEA-COMP:17339"/>
        <dbReference type="Rhea" id="RHEA-COMP:17340"/>
        <dbReference type="ChEBI" id="CHEBI:33019"/>
        <dbReference type="ChEBI" id="CHEBI:61560"/>
        <dbReference type="ChEBI" id="CHEBI:173112"/>
        <dbReference type="EC" id="2.7.7.7"/>
    </reaction>
</comment>
<evidence type="ECO:0000256" key="3">
    <source>
        <dbReference type="ARBA" id="ARBA00012417"/>
    </source>
</evidence>
<evidence type="ECO:0000259" key="8">
    <source>
        <dbReference type="Pfam" id="PF00817"/>
    </source>
</evidence>
<evidence type="ECO:0000256" key="4">
    <source>
        <dbReference type="ARBA" id="ARBA00022763"/>
    </source>
</evidence>
<comment type="subunit">
    <text evidence="2">Monomer.</text>
</comment>
<comment type="function">
    <text evidence="5">Poorly processive, error-prone DNA polymerase involved in untargeted mutagenesis. Copies undamaged DNA at stalled replication forks, which arise in vivo from mismatched or misaligned primer ends. These misaligned primers can be extended by PolIV. Exhibits no 3'-5' exonuclease (proofreading) activity. May be involved in translesional synthesis, in conjunction with the beta clamp from PolIII.</text>
</comment>
<evidence type="ECO:0000313" key="11">
    <source>
        <dbReference type="EMBL" id="USI75015.1"/>
    </source>
</evidence>
<proteinExistence type="inferred from homology"/>
<feature type="domain" description="UmuC" evidence="8">
    <location>
        <begin position="152"/>
        <end position="274"/>
    </location>
</feature>
<evidence type="ECO:0000256" key="2">
    <source>
        <dbReference type="ARBA" id="ARBA00011245"/>
    </source>
</evidence>
<dbReference type="InterPro" id="IPR017961">
    <property type="entry name" value="DNA_pol_Y-fam_little_finger"/>
</dbReference>
<dbReference type="PANTHER" id="PTHR35369">
    <property type="entry name" value="BLR3025 PROTEIN-RELATED"/>
    <property type="match status" value="1"/>
</dbReference>
<dbReference type="Gene3D" id="3.40.1170.60">
    <property type="match status" value="1"/>
</dbReference>
<reference evidence="11" key="1">
    <citation type="journal article" date="2022" name="Toxins">
        <title>Genomic Analysis of Sphingopyxis sp. USTB-05 for Biodegrading Cyanobacterial Hepatotoxins.</title>
        <authorList>
            <person name="Liu C."/>
            <person name="Xu Q."/>
            <person name="Zhao Z."/>
            <person name="Zhang H."/>
            <person name="Liu X."/>
            <person name="Yin C."/>
            <person name="Liu Y."/>
            <person name="Yan H."/>
        </authorList>
    </citation>
    <scope>NUCLEOTIDE SEQUENCE</scope>
    <source>
        <strain evidence="11">NBD5</strain>
    </source>
</reference>
<evidence type="ECO:0000256" key="6">
    <source>
        <dbReference type="ARBA" id="ARBA00049244"/>
    </source>
</evidence>
<accession>A0ABY4XDK4</accession>
<feature type="compositionally biased region" description="Basic and acidic residues" evidence="7">
    <location>
        <begin position="111"/>
        <end position="121"/>
    </location>
</feature>
<dbReference type="EC" id="2.7.7.7" evidence="3"/>
<gene>
    <name evidence="11" type="ORF">LHA26_17775</name>
</gene>
<dbReference type="RefSeq" id="WP_252168829.1">
    <property type="nucleotide sequence ID" value="NZ_CP084931.1"/>
</dbReference>
<evidence type="ECO:0000256" key="7">
    <source>
        <dbReference type="SAM" id="MobiDB-lite"/>
    </source>
</evidence>
<dbReference type="CDD" id="cd03468">
    <property type="entry name" value="PolY_like"/>
    <property type="match status" value="1"/>
</dbReference>
<feature type="domain" description="DNA polymerase Y-family little finger" evidence="9">
    <location>
        <begin position="364"/>
        <end position="465"/>
    </location>
</feature>
<evidence type="ECO:0000259" key="10">
    <source>
        <dbReference type="Pfam" id="PF20114"/>
    </source>
</evidence>
<evidence type="ECO:0000256" key="1">
    <source>
        <dbReference type="ARBA" id="ARBA00010945"/>
    </source>
</evidence>
<dbReference type="Pfam" id="PF20114">
    <property type="entry name" value="DUF6504"/>
    <property type="match status" value="1"/>
</dbReference>
<dbReference type="InterPro" id="IPR001126">
    <property type="entry name" value="UmuC"/>
</dbReference>
<evidence type="ECO:0000259" key="9">
    <source>
        <dbReference type="Pfam" id="PF11799"/>
    </source>
</evidence>